<dbReference type="PANTHER" id="PTHR21716:SF62">
    <property type="entry name" value="TRANSPORT PROTEIN YDBI-RELATED"/>
    <property type="match status" value="1"/>
</dbReference>
<name>A0A1F7IYW8_9BACT</name>
<feature type="transmembrane region" description="Helical" evidence="6">
    <location>
        <begin position="12"/>
        <end position="30"/>
    </location>
</feature>
<sequence>MFKDDKVSISISFKSIAFFTLIPLTIYLLWFVRDLIFSLLIAFILMSALRPGVVYLTNKKIPHPLSVIIIYLLFIFVFVMIILLIVPPIVVETANLFRILPLILEESLPYLSKYLDLRDLGALVPNATNNIFGFISAIFSNTLFIITTLFFGLYFLLEENLLDKFLKHYFDIKTAQKVGSIISKAEKRMSSWFWGELTLMTVVGLFTFIGLNLIGIRYALPLAVFAGLLEVVPNIGPVISSIPAIIIGFSSSYFSGFSAMALYIIVQQFENSLIVPIIMKRAVGLNPILTLIALILGGRIGGILGILLAIPIFLFVETIVHEFLHSTNIAENDRK</sequence>
<protein>
    <recommendedName>
        <fullName evidence="9">AI-2E family transporter</fullName>
    </recommendedName>
</protein>
<organism evidence="7 8">
    <name type="scientific">Candidatus Roizmanbacteria bacterium RIFCSPLOWO2_01_FULL_38_12</name>
    <dbReference type="NCBI Taxonomy" id="1802061"/>
    <lineage>
        <taxon>Bacteria</taxon>
        <taxon>Candidatus Roizmaniibacteriota</taxon>
    </lineage>
</organism>
<feature type="transmembrane region" description="Helical" evidence="6">
    <location>
        <begin position="287"/>
        <end position="316"/>
    </location>
</feature>
<dbReference type="GO" id="GO:0055085">
    <property type="term" value="P:transmembrane transport"/>
    <property type="evidence" value="ECO:0007669"/>
    <property type="project" value="TreeGrafter"/>
</dbReference>
<evidence type="ECO:0000313" key="7">
    <source>
        <dbReference type="EMBL" id="OGK48558.1"/>
    </source>
</evidence>
<feature type="transmembrane region" description="Helical" evidence="6">
    <location>
        <begin position="197"/>
        <end position="220"/>
    </location>
</feature>
<comment type="caution">
    <text evidence="7">The sequence shown here is derived from an EMBL/GenBank/DDBJ whole genome shotgun (WGS) entry which is preliminary data.</text>
</comment>
<gene>
    <name evidence="7" type="ORF">A3A93_03770</name>
</gene>
<keyword evidence="4 6" id="KW-1133">Transmembrane helix</keyword>
<feature type="transmembrane region" description="Helical" evidence="6">
    <location>
        <begin position="68"/>
        <end position="90"/>
    </location>
</feature>
<evidence type="ECO:0000256" key="6">
    <source>
        <dbReference type="SAM" id="Phobius"/>
    </source>
</evidence>
<evidence type="ECO:0000256" key="1">
    <source>
        <dbReference type="ARBA" id="ARBA00004141"/>
    </source>
</evidence>
<dbReference type="EMBL" id="MGAL01000013">
    <property type="protein sequence ID" value="OGK48558.1"/>
    <property type="molecule type" value="Genomic_DNA"/>
</dbReference>
<dbReference type="InterPro" id="IPR002549">
    <property type="entry name" value="AI-2E-like"/>
</dbReference>
<feature type="transmembrane region" description="Helical" evidence="6">
    <location>
        <begin position="36"/>
        <end position="56"/>
    </location>
</feature>
<keyword evidence="5 6" id="KW-0472">Membrane</keyword>
<reference evidence="7 8" key="1">
    <citation type="journal article" date="2016" name="Nat. Commun.">
        <title>Thousands of microbial genomes shed light on interconnected biogeochemical processes in an aquifer system.</title>
        <authorList>
            <person name="Anantharaman K."/>
            <person name="Brown C.T."/>
            <person name="Hug L.A."/>
            <person name="Sharon I."/>
            <person name="Castelle C.J."/>
            <person name="Probst A.J."/>
            <person name="Thomas B.C."/>
            <person name="Singh A."/>
            <person name="Wilkins M.J."/>
            <person name="Karaoz U."/>
            <person name="Brodie E.L."/>
            <person name="Williams K.H."/>
            <person name="Hubbard S.S."/>
            <person name="Banfield J.F."/>
        </authorList>
    </citation>
    <scope>NUCLEOTIDE SEQUENCE [LARGE SCALE GENOMIC DNA]</scope>
</reference>
<comment type="subcellular location">
    <subcellularLocation>
        <location evidence="1">Membrane</location>
        <topology evidence="1">Multi-pass membrane protein</topology>
    </subcellularLocation>
</comment>
<keyword evidence="3 6" id="KW-0812">Transmembrane</keyword>
<dbReference type="PANTHER" id="PTHR21716">
    <property type="entry name" value="TRANSMEMBRANE PROTEIN"/>
    <property type="match status" value="1"/>
</dbReference>
<feature type="transmembrane region" description="Helical" evidence="6">
    <location>
        <begin position="131"/>
        <end position="157"/>
    </location>
</feature>
<evidence type="ECO:0000313" key="8">
    <source>
        <dbReference type="Proteomes" id="UP000177141"/>
    </source>
</evidence>
<accession>A0A1F7IYW8</accession>
<comment type="similarity">
    <text evidence="2">Belongs to the autoinducer-2 exporter (AI-2E) (TC 2.A.86) family.</text>
</comment>
<evidence type="ECO:0000256" key="5">
    <source>
        <dbReference type="ARBA" id="ARBA00023136"/>
    </source>
</evidence>
<evidence type="ECO:0000256" key="4">
    <source>
        <dbReference type="ARBA" id="ARBA00022989"/>
    </source>
</evidence>
<feature type="transmembrane region" description="Helical" evidence="6">
    <location>
        <begin position="240"/>
        <end position="266"/>
    </location>
</feature>
<evidence type="ECO:0000256" key="2">
    <source>
        <dbReference type="ARBA" id="ARBA00009773"/>
    </source>
</evidence>
<proteinExistence type="inferred from homology"/>
<evidence type="ECO:0000256" key="3">
    <source>
        <dbReference type="ARBA" id="ARBA00022692"/>
    </source>
</evidence>
<dbReference type="GO" id="GO:0016020">
    <property type="term" value="C:membrane"/>
    <property type="evidence" value="ECO:0007669"/>
    <property type="project" value="UniProtKB-SubCell"/>
</dbReference>
<dbReference type="AlphaFoldDB" id="A0A1F7IYW8"/>
<dbReference type="STRING" id="1802061.A3A93_03770"/>
<dbReference type="Pfam" id="PF01594">
    <property type="entry name" value="AI-2E_transport"/>
    <property type="match status" value="1"/>
</dbReference>
<evidence type="ECO:0008006" key="9">
    <source>
        <dbReference type="Google" id="ProtNLM"/>
    </source>
</evidence>
<dbReference type="Proteomes" id="UP000177141">
    <property type="component" value="Unassembled WGS sequence"/>
</dbReference>